<keyword evidence="3" id="KW-0238">DNA-binding</keyword>
<dbReference type="NCBIfam" id="NF008722">
    <property type="entry name" value="PRK11716.1"/>
    <property type="match status" value="1"/>
</dbReference>
<evidence type="ECO:0000313" key="6">
    <source>
        <dbReference type="EMBL" id="UWP85437.1"/>
    </source>
</evidence>
<evidence type="ECO:0000256" key="1">
    <source>
        <dbReference type="ARBA" id="ARBA00009437"/>
    </source>
</evidence>
<reference evidence="6" key="2">
    <citation type="submission" date="2022-09" db="EMBL/GenBank/DDBJ databases">
        <title>Biosynthetic gene clusters of Dactylosporangioum fulvum.</title>
        <authorList>
            <person name="Caradec T."/>
        </authorList>
    </citation>
    <scope>NUCLEOTIDE SEQUENCE</scope>
    <source>
        <strain evidence="6">NRRL B-16292</strain>
    </source>
</reference>
<organism evidence="6 7">
    <name type="scientific">Dactylosporangium fulvum</name>
    <dbReference type="NCBI Taxonomy" id="53359"/>
    <lineage>
        <taxon>Bacteria</taxon>
        <taxon>Bacillati</taxon>
        <taxon>Actinomycetota</taxon>
        <taxon>Actinomycetes</taxon>
        <taxon>Micromonosporales</taxon>
        <taxon>Micromonosporaceae</taxon>
        <taxon>Dactylosporangium</taxon>
    </lineage>
</organism>
<keyword evidence="7" id="KW-1185">Reference proteome</keyword>
<dbReference type="InterPro" id="IPR005119">
    <property type="entry name" value="LysR_subst-bd"/>
</dbReference>
<evidence type="ECO:0000256" key="2">
    <source>
        <dbReference type="ARBA" id="ARBA00023015"/>
    </source>
</evidence>
<dbReference type="InterPro" id="IPR036390">
    <property type="entry name" value="WH_DNA-bd_sf"/>
</dbReference>
<protein>
    <submittedName>
        <fullName evidence="6">HTH-type transcriptional activator IlvY</fullName>
    </submittedName>
</protein>
<dbReference type="Pfam" id="PF03466">
    <property type="entry name" value="LysR_substrate"/>
    <property type="match status" value="1"/>
</dbReference>
<dbReference type="SUPFAM" id="SSF46785">
    <property type="entry name" value="Winged helix' DNA-binding domain"/>
    <property type="match status" value="1"/>
</dbReference>
<dbReference type="Pfam" id="PF00126">
    <property type="entry name" value="HTH_1"/>
    <property type="match status" value="1"/>
</dbReference>
<keyword evidence="2" id="KW-0805">Transcription regulation</keyword>
<dbReference type="EMBL" id="CP073720">
    <property type="protein sequence ID" value="UWP85437.1"/>
    <property type="molecule type" value="Genomic_DNA"/>
</dbReference>
<dbReference type="Proteomes" id="UP001059617">
    <property type="component" value="Chromosome"/>
</dbReference>
<proteinExistence type="inferred from homology"/>
<comment type="similarity">
    <text evidence="1">Belongs to the LysR transcriptional regulatory family.</text>
</comment>
<evidence type="ECO:0000256" key="3">
    <source>
        <dbReference type="ARBA" id="ARBA00023125"/>
    </source>
</evidence>
<dbReference type="PANTHER" id="PTHR30126">
    <property type="entry name" value="HTH-TYPE TRANSCRIPTIONAL REGULATOR"/>
    <property type="match status" value="1"/>
</dbReference>
<dbReference type="Gene3D" id="3.40.190.10">
    <property type="entry name" value="Periplasmic binding protein-like II"/>
    <property type="match status" value="2"/>
</dbReference>
<feature type="domain" description="HTH lysR-type" evidence="5">
    <location>
        <begin position="1"/>
        <end position="59"/>
    </location>
</feature>
<evidence type="ECO:0000313" key="7">
    <source>
        <dbReference type="Proteomes" id="UP001059617"/>
    </source>
</evidence>
<keyword evidence="4" id="KW-0804">Transcription</keyword>
<gene>
    <name evidence="6" type="primary">ilvY</name>
    <name evidence="6" type="ORF">Dfulv_14835</name>
</gene>
<sequence length="299" mass="32271">MDSLEPLRVFLHLADTLNFGRTSVERHLSPATLTRTVQRLETQVGQRLLDRGPRGVALTEEGRRFTEYARQALALWTDYREHGRDAAGLSGTLRIFSSVTAGQAILPDLLAPFRRAHPQVRLELQTGDAAGAIGRLDEGTVDVTVAALPARVPEHLASAPVTDTPLVCVVARTARPLRTAARTGDWAAVPFVLPRSGLARDAARRWFRRQRLDPTIAAEVDGHEALLTLVALGVGAGVVPRLVLDTSGVKDRLAAVPTDPPIGTFAIGLCARRTDLRRPILSALWASVAPARSGRQEPA</sequence>
<dbReference type="RefSeq" id="WP_259863552.1">
    <property type="nucleotide sequence ID" value="NZ_BAAAST010000160.1"/>
</dbReference>
<reference evidence="6" key="1">
    <citation type="submission" date="2021-04" db="EMBL/GenBank/DDBJ databases">
        <authorList>
            <person name="Hartkoorn R.C."/>
            <person name="Beaudoing E."/>
            <person name="Hot D."/>
        </authorList>
    </citation>
    <scope>NUCLEOTIDE SEQUENCE</scope>
    <source>
        <strain evidence="6">NRRL B-16292</strain>
    </source>
</reference>
<dbReference type="InterPro" id="IPR036388">
    <property type="entry name" value="WH-like_DNA-bd_sf"/>
</dbReference>
<dbReference type="PANTHER" id="PTHR30126:SF81">
    <property type="entry name" value="HTH-TYPE TRANSCRIPTIONAL REGULATOR ILVY"/>
    <property type="match status" value="1"/>
</dbReference>
<accession>A0ABY5W7C5</accession>
<dbReference type="Gene3D" id="1.10.10.10">
    <property type="entry name" value="Winged helix-like DNA-binding domain superfamily/Winged helix DNA-binding domain"/>
    <property type="match status" value="1"/>
</dbReference>
<name>A0ABY5W7C5_9ACTN</name>
<dbReference type="InterPro" id="IPR000847">
    <property type="entry name" value="LysR_HTH_N"/>
</dbReference>
<dbReference type="SUPFAM" id="SSF53850">
    <property type="entry name" value="Periplasmic binding protein-like II"/>
    <property type="match status" value="1"/>
</dbReference>
<evidence type="ECO:0000256" key="4">
    <source>
        <dbReference type="ARBA" id="ARBA00023163"/>
    </source>
</evidence>
<evidence type="ECO:0000259" key="5">
    <source>
        <dbReference type="PROSITE" id="PS50931"/>
    </source>
</evidence>
<dbReference type="PROSITE" id="PS50931">
    <property type="entry name" value="HTH_LYSR"/>
    <property type="match status" value="1"/>
</dbReference>